<reference evidence="2" key="1">
    <citation type="submission" date="2022-11" db="UniProtKB">
        <authorList>
            <consortium name="WormBaseParasite"/>
        </authorList>
    </citation>
    <scope>IDENTIFICATION</scope>
</reference>
<evidence type="ECO:0000313" key="2">
    <source>
        <dbReference type="WBParaSite" id="Gr19_v10_g12296.t1"/>
    </source>
</evidence>
<proteinExistence type="predicted"/>
<protein>
    <submittedName>
        <fullName evidence="2">Uncharacterized protein</fullName>
    </submittedName>
</protein>
<dbReference type="Proteomes" id="UP000887572">
    <property type="component" value="Unplaced"/>
</dbReference>
<dbReference type="AlphaFoldDB" id="A0A914GY73"/>
<name>A0A914GY73_GLORO</name>
<accession>A0A914GY73</accession>
<sequence length="101" mass="11714">MKEQNALLVKLELYQKEQQLNIVHLQKTVVTLREIVKFRANTTKSMGFHGMSRQTALFKPGQIRIHRLVLLKCIKSLQQCLLVTLHQQKLINGNELLLVLI</sequence>
<dbReference type="WBParaSite" id="Gr19_v10_g12296.t1">
    <property type="protein sequence ID" value="Gr19_v10_g12296.t1"/>
    <property type="gene ID" value="Gr19_v10_g12296"/>
</dbReference>
<keyword evidence="1" id="KW-1185">Reference proteome</keyword>
<evidence type="ECO:0000313" key="1">
    <source>
        <dbReference type="Proteomes" id="UP000887572"/>
    </source>
</evidence>
<organism evidence="1 2">
    <name type="scientific">Globodera rostochiensis</name>
    <name type="common">Golden nematode worm</name>
    <name type="synonym">Heterodera rostochiensis</name>
    <dbReference type="NCBI Taxonomy" id="31243"/>
    <lineage>
        <taxon>Eukaryota</taxon>
        <taxon>Metazoa</taxon>
        <taxon>Ecdysozoa</taxon>
        <taxon>Nematoda</taxon>
        <taxon>Chromadorea</taxon>
        <taxon>Rhabditida</taxon>
        <taxon>Tylenchina</taxon>
        <taxon>Tylenchomorpha</taxon>
        <taxon>Tylenchoidea</taxon>
        <taxon>Heteroderidae</taxon>
        <taxon>Heteroderinae</taxon>
        <taxon>Globodera</taxon>
    </lineage>
</organism>